<dbReference type="Gene3D" id="1.10.4030.10">
    <property type="entry name" value="Porin chaperone SurA, peptide-binding domain"/>
    <property type="match status" value="1"/>
</dbReference>
<evidence type="ECO:0000313" key="1">
    <source>
        <dbReference type="EMBL" id="SVC21237.1"/>
    </source>
</evidence>
<dbReference type="EMBL" id="UINC01079334">
    <property type="protein sequence ID" value="SVC21237.1"/>
    <property type="molecule type" value="Genomic_DNA"/>
</dbReference>
<protein>
    <submittedName>
        <fullName evidence="1">Uncharacterized protein</fullName>
    </submittedName>
</protein>
<reference evidence="1" key="1">
    <citation type="submission" date="2018-05" db="EMBL/GenBank/DDBJ databases">
        <authorList>
            <person name="Lanie J.A."/>
            <person name="Ng W.-L."/>
            <person name="Kazmierczak K.M."/>
            <person name="Andrzejewski T.M."/>
            <person name="Davidsen T.M."/>
            <person name="Wayne K.J."/>
            <person name="Tettelin H."/>
            <person name="Glass J.I."/>
            <person name="Rusch D."/>
            <person name="Podicherti R."/>
            <person name="Tsui H.-C.T."/>
            <person name="Winkler M.E."/>
        </authorList>
    </citation>
    <scope>NUCLEOTIDE SEQUENCE</scope>
</reference>
<organism evidence="1">
    <name type="scientific">marine metagenome</name>
    <dbReference type="NCBI Taxonomy" id="408172"/>
    <lineage>
        <taxon>unclassified sequences</taxon>
        <taxon>metagenomes</taxon>
        <taxon>ecological metagenomes</taxon>
    </lineage>
</organism>
<name>A0A382KE00_9ZZZZ</name>
<accession>A0A382KE00</accession>
<gene>
    <name evidence="1" type="ORF">METZ01_LOCUS274091</name>
</gene>
<feature type="non-terminal residue" evidence="1">
    <location>
        <position position="120"/>
    </location>
</feature>
<dbReference type="AlphaFoldDB" id="A0A382KE00"/>
<dbReference type="SUPFAM" id="SSF109998">
    <property type="entry name" value="Triger factor/SurA peptide-binding domain-like"/>
    <property type="match status" value="1"/>
</dbReference>
<sequence>MAIKVNGNLIPDWAIERQAEALFENVAQGMPGKPREVIWLAAQDVAKDRLVDQALMADESKRRSYPVNEAEVKREMKRWMKQNGGKNCFAKDNRSLIRNADDLRKEIISQRHFNQLLEEE</sequence>
<dbReference type="InterPro" id="IPR027304">
    <property type="entry name" value="Trigger_fact/SurA_dom_sf"/>
</dbReference>
<proteinExistence type="predicted"/>